<name>A0ABY6D1T9_9BACT</name>
<sequence>MELIEKENLIFKAGDTGIFLGKIKDNAQHQHYALQLTIAVNDAFELTSEEGKRVAQSVVVHPQVPHQLDSRDQQVLVILFNPASAVGHFLHKHQTSQPVEEYDEEWIGYLRMFAQDLLKNEINEKTFLSACINSMAEYNVRCLSAKHEVDKRILATLQYLDRHTRSVVSLEEMAEEMCLSESRFQHLFKEHTGLSYRRMQLWKRLVASFDQAKSVKTLTELAHLSGFSDSAHYSKTFKESFGLRPSELFGNSQLILD</sequence>
<keyword evidence="3" id="KW-0804">Transcription</keyword>
<dbReference type="InterPro" id="IPR050204">
    <property type="entry name" value="AraC_XylS_family_regulators"/>
</dbReference>
<accession>A0ABY6D1T9</accession>
<dbReference type="Gene3D" id="1.10.10.60">
    <property type="entry name" value="Homeodomain-like"/>
    <property type="match status" value="2"/>
</dbReference>
<keyword evidence="2" id="KW-0238">DNA-binding</keyword>
<dbReference type="Pfam" id="PF12833">
    <property type="entry name" value="HTH_18"/>
    <property type="match status" value="1"/>
</dbReference>
<evidence type="ECO:0000313" key="5">
    <source>
        <dbReference type="EMBL" id="UXX79699.1"/>
    </source>
</evidence>
<protein>
    <submittedName>
        <fullName evidence="5">Helix-turn-helix transcriptional regulator</fullName>
    </submittedName>
</protein>
<dbReference type="InterPro" id="IPR009057">
    <property type="entry name" value="Homeodomain-like_sf"/>
</dbReference>
<keyword evidence="1" id="KW-0805">Transcription regulation</keyword>
<evidence type="ECO:0000313" key="6">
    <source>
        <dbReference type="Proteomes" id="UP001062165"/>
    </source>
</evidence>
<dbReference type="PROSITE" id="PS01124">
    <property type="entry name" value="HTH_ARAC_FAMILY_2"/>
    <property type="match status" value="1"/>
</dbReference>
<dbReference type="RefSeq" id="WP_263051430.1">
    <property type="nucleotide sequence ID" value="NZ_CP106735.1"/>
</dbReference>
<evidence type="ECO:0000256" key="1">
    <source>
        <dbReference type="ARBA" id="ARBA00023015"/>
    </source>
</evidence>
<proteinExistence type="predicted"/>
<evidence type="ECO:0000259" key="4">
    <source>
        <dbReference type="PROSITE" id="PS01124"/>
    </source>
</evidence>
<feature type="domain" description="HTH araC/xylS-type" evidence="4">
    <location>
        <begin position="154"/>
        <end position="251"/>
    </location>
</feature>
<dbReference type="SUPFAM" id="SSF46689">
    <property type="entry name" value="Homeodomain-like"/>
    <property type="match status" value="1"/>
</dbReference>
<dbReference type="EMBL" id="CP106735">
    <property type="protein sequence ID" value="UXX79699.1"/>
    <property type="molecule type" value="Genomic_DNA"/>
</dbReference>
<gene>
    <name evidence="5" type="ORF">N7E81_01055</name>
</gene>
<evidence type="ECO:0000256" key="2">
    <source>
        <dbReference type="ARBA" id="ARBA00023125"/>
    </source>
</evidence>
<dbReference type="Proteomes" id="UP001062165">
    <property type="component" value="Chromosome"/>
</dbReference>
<keyword evidence="6" id="KW-1185">Reference proteome</keyword>
<organism evidence="5 6">
    <name type="scientific">Reichenbachiella carrageenanivorans</name>
    <dbReference type="NCBI Taxonomy" id="2979869"/>
    <lineage>
        <taxon>Bacteria</taxon>
        <taxon>Pseudomonadati</taxon>
        <taxon>Bacteroidota</taxon>
        <taxon>Cytophagia</taxon>
        <taxon>Cytophagales</taxon>
        <taxon>Reichenbachiellaceae</taxon>
        <taxon>Reichenbachiella</taxon>
    </lineage>
</organism>
<evidence type="ECO:0000256" key="3">
    <source>
        <dbReference type="ARBA" id="ARBA00023163"/>
    </source>
</evidence>
<dbReference type="SMART" id="SM00342">
    <property type="entry name" value="HTH_ARAC"/>
    <property type="match status" value="1"/>
</dbReference>
<reference evidence="5" key="1">
    <citation type="submission" date="2022-10" db="EMBL/GenBank/DDBJ databases">
        <title>Comparative genomics and taxonomic characterization of three novel marine species of genus Reichenbachiella exhibiting antioxidant and polysaccharide degradation activities.</title>
        <authorList>
            <person name="Muhammad N."/>
            <person name="Lee Y.-J."/>
            <person name="Ko J."/>
            <person name="Kim S.-G."/>
        </authorList>
    </citation>
    <scope>NUCLEOTIDE SEQUENCE</scope>
    <source>
        <strain evidence="5">Wsw4-B4</strain>
    </source>
</reference>
<dbReference type="InterPro" id="IPR018060">
    <property type="entry name" value="HTH_AraC"/>
</dbReference>
<dbReference type="PANTHER" id="PTHR46796">
    <property type="entry name" value="HTH-TYPE TRANSCRIPTIONAL ACTIVATOR RHAS-RELATED"/>
    <property type="match status" value="1"/>
</dbReference>